<reference evidence="2" key="1">
    <citation type="journal article" date="2019" name="Int. J. Syst. Evol. Microbiol.">
        <title>The Global Catalogue of Microorganisms (GCM) 10K type strain sequencing project: providing services to taxonomists for standard genome sequencing and annotation.</title>
        <authorList>
            <consortium name="The Broad Institute Genomics Platform"/>
            <consortium name="The Broad Institute Genome Sequencing Center for Infectious Disease"/>
            <person name="Wu L."/>
            <person name="Ma J."/>
        </authorList>
    </citation>
    <scope>NUCLEOTIDE SEQUENCE [LARGE SCALE GENOMIC DNA]</scope>
    <source>
        <strain evidence="2">CCUG 30340</strain>
    </source>
</reference>
<evidence type="ECO:0000313" key="1">
    <source>
        <dbReference type="EMBL" id="MFC4820230.1"/>
    </source>
</evidence>
<evidence type="ECO:0000313" key="2">
    <source>
        <dbReference type="Proteomes" id="UP001595886"/>
    </source>
</evidence>
<dbReference type="RefSeq" id="WP_380020066.1">
    <property type="nucleotide sequence ID" value="NZ_JBHSHD010000007.1"/>
</dbReference>
<sequence>MNAARTRSETRNFRALRRSENGPAVCGGGSSATRLTPSQRVVNRMHIAVAYRSRHCIKEYAMRHQRHIEVNVLGYRIERIRQIDAEGEVTMQWYEVLAPESEQVLGRFAQRAEAEREIVTRELAALPRAAA</sequence>
<gene>
    <name evidence="1" type="ORF">ACFO6Q_07835</name>
</gene>
<protein>
    <submittedName>
        <fullName evidence="1">Uncharacterized protein</fullName>
    </submittedName>
</protein>
<name>A0ABV9QT62_9GAMM</name>
<keyword evidence="2" id="KW-1185">Reference proteome</keyword>
<dbReference type="Proteomes" id="UP001595886">
    <property type="component" value="Unassembled WGS sequence"/>
</dbReference>
<proteinExistence type="predicted"/>
<comment type="caution">
    <text evidence="1">The sequence shown here is derived from an EMBL/GenBank/DDBJ whole genome shotgun (WGS) entry which is preliminary data.</text>
</comment>
<organism evidence="1 2">
    <name type="scientific">Dokdonella ginsengisoli</name>
    <dbReference type="NCBI Taxonomy" id="363846"/>
    <lineage>
        <taxon>Bacteria</taxon>
        <taxon>Pseudomonadati</taxon>
        <taxon>Pseudomonadota</taxon>
        <taxon>Gammaproteobacteria</taxon>
        <taxon>Lysobacterales</taxon>
        <taxon>Rhodanobacteraceae</taxon>
        <taxon>Dokdonella</taxon>
    </lineage>
</organism>
<dbReference type="EMBL" id="JBHSHD010000007">
    <property type="protein sequence ID" value="MFC4820230.1"/>
    <property type="molecule type" value="Genomic_DNA"/>
</dbReference>
<accession>A0ABV9QT62</accession>